<dbReference type="EMBL" id="LAZR01027518">
    <property type="protein sequence ID" value="KKL65474.1"/>
    <property type="molecule type" value="Genomic_DNA"/>
</dbReference>
<sequence>METTSETKKYGLDEKLVGVTRIKKCKTKLDETMSKEESVATTITVDCRDLTINELVDKYEIAKMVIESQKVYREKGKVPETDNYTPSPDTTRVTGTISDKQIDKLDDDGTEALIKRLQARQVELKK</sequence>
<protein>
    <submittedName>
        <fullName evidence="2">Uncharacterized protein</fullName>
    </submittedName>
</protein>
<gene>
    <name evidence="2" type="ORF">LCGC14_2154650</name>
</gene>
<feature type="region of interest" description="Disordered" evidence="1">
    <location>
        <begin position="77"/>
        <end position="98"/>
    </location>
</feature>
<comment type="caution">
    <text evidence="2">The sequence shown here is derived from an EMBL/GenBank/DDBJ whole genome shotgun (WGS) entry which is preliminary data.</text>
</comment>
<evidence type="ECO:0000313" key="2">
    <source>
        <dbReference type="EMBL" id="KKL65474.1"/>
    </source>
</evidence>
<dbReference type="AlphaFoldDB" id="A0A0F9DUR4"/>
<accession>A0A0F9DUR4</accession>
<evidence type="ECO:0000256" key="1">
    <source>
        <dbReference type="SAM" id="MobiDB-lite"/>
    </source>
</evidence>
<reference evidence="2" key="1">
    <citation type="journal article" date="2015" name="Nature">
        <title>Complex archaea that bridge the gap between prokaryotes and eukaryotes.</title>
        <authorList>
            <person name="Spang A."/>
            <person name="Saw J.H."/>
            <person name="Jorgensen S.L."/>
            <person name="Zaremba-Niedzwiedzka K."/>
            <person name="Martijn J."/>
            <person name="Lind A.E."/>
            <person name="van Eijk R."/>
            <person name="Schleper C."/>
            <person name="Guy L."/>
            <person name="Ettema T.J."/>
        </authorList>
    </citation>
    <scope>NUCLEOTIDE SEQUENCE</scope>
</reference>
<proteinExistence type="predicted"/>
<organism evidence="2">
    <name type="scientific">marine sediment metagenome</name>
    <dbReference type="NCBI Taxonomy" id="412755"/>
    <lineage>
        <taxon>unclassified sequences</taxon>
        <taxon>metagenomes</taxon>
        <taxon>ecological metagenomes</taxon>
    </lineage>
</organism>
<name>A0A0F9DUR4_9ZZZZ</name>
<feature type="compositionally biased region" description="Polar residues" evidence="1">
    <location>
        <begin position="82"/>
        <end position="98"/>
    </location>
</feature>